<gene>
    <name evidence="2" type="ORF">GCM10023081_20200</name>
</gene>
<evidence type="ECO:0000313" key="3">
    <source>
        <dbReference type="Proteomes" id="UP001500752"/>
    </source>
</evidence>
<evidence type="ECO:0000256" key="1">
    <source>
        <dbReference type="SAM" id="Phobius"/>
    </source>
</evidence>
<dbReference type="RefSeq" id="WP_345150499.1">
    <property type="nucleotide sequence ID" value="NZ_BAABEO010000012.1"/>
</dbReference>
<accession>A0ABP7CAE1</accession>
<dbReference type="EMBL" id="BAABEO010000012">
    <property type="protein sequence ID" value="GAA3682069.1"/>
    <property type="molecule type" value="Genomic_DNA"/>
</dbReference>
<comment type="caution">
    <text evidence="2">The sequence shown here is derived from an EMBL/GenBank/DDBJ whole genome shotgun (WGS) entry which is preliminary data.</text>
</comment>
<protein>
    <submittedName>
        <fullName evidence="2">Uncharacterized protein</fullName>
    </submittedName>
</protein>
<keyword evidence="3" id="KW-1185">Reference proteome</keyword>
<keyword evidence="1" id="KW-0472">Membrane</keyword>
<feature type="transmembrane region" description="Helical" evidence="1">
    <location>
        <begin position="38"/>
        <end position="59"/>
    </location>
</feature>
<keyword evidence="1" id="KW-0812">Transmembrane</keyword>
<reference evidence="3" key="1">
    <citation type="journal article" date="2019" name="Int. J. Syst. Evol. Microbiol.">
        <title>The Global Catalogue of Microorganisms (GCM) 10K type strain sequencing project: providing services to taxonomists for standard genome sequencing and annotation.</title>
        <authorList>
            <consortium name="The Broad Institute Genomics Platform"/>
            <consortium name="The Broad Institute Genome Sequencing Center for Infectious Disease"/>
            <person name="Wu L."/>
            <person name="Ma J."/>
        </authorList>
    </citation>
    <scope>NUCLEOTIDE SEQUENCE [LARGE SCALE GENOMIC DNA]</scope>
    <source>
        <strain evidence="3">JCM 30742</strain>
    </source>
</reference>
<sequence length="78" mass="8275">MREHVEDWKKRGLGACLAATAFLSGIVTGLRRDQRGDVPGWVMITLMSAVLVAALLAVAGPRLEALFDQAISRVAGLG</sequence>
<feature type="transmembrane region" description="Helical" evidence="1">
    <location>
        <begin position="12"/>
        <end position="32"/>
    </location>
</feature>
<dbReference type="Proteomes" id="UP001500752">
    <property type="component" value="Unassembled WGS sequence"/>
</dbReference>
<proteinExistence type="predicted"/>
<keyword evidence="1" id="KW-1133">Transmembrane helix</keyword>
<name>A0ABP7CAE1_9MICC</name>
<evidence type="ECO:0000313" key="2">
    <source>
        <dbReference type="EMBL" id="GAA3682069.1"/>
    </source>
</evidence>
<organism evidence="2 3">
    <name type="scientific">Arthrobacter ginkgonis</name>
    <dbReference type="NCBI Taxonomy" id="1630594"/>
    <lineage>
        <taxon>Bacteria</taxon>
        <taxon>Bacillati</taxon>
        <taxon>Actinomycetota</taxon>
        <taxon>Actinomycetes</taxon>
        <taxon>Micrococcales</taxon>
        <taxon>Micrococcaceae</taxon>
        <taxon>Arthrobacter</taxon>
    </lineage>
</organism>